<keyword evidence="2" id="KW-0645">Protease</keyword>
<dbReference type="Gene3D" id="2.40.70.10">
    <property type="entry name" value="Acid Proteases"/>
    <property type="match status" value="1"/>
</dbReference>
<accession>A0ABW4I4Y9</accession>
<dbReference type="CDD" id="cd05483">
    <property type="entry name" value="retropepsin_like_bacteria"/>
    <property type="match status" value="1"/>
</dbReference>
<feature type="transmembrane region" description="Helical" evidence="1">
    <location>
        <begin position="6"/>
        <end position="24"/>
    </location>
</feature>
<gene>
    <name evidence="2" type="ORF">ACFSCW_08885</name>
</gene>
<proteinExistence type="predicted"/>
<dbReference type="Proteomes" id="UP001597115">
    <property type="component" value="Unassembled WGS sequence"/>
</dbReference>
<dbReference type="NCBIfam" id="TIGR02281">
    <property type="entry name" value="clan_AA_DTGA"/>
    <property type="match status" value="1"/>
</dbReference>
<dbReference type="InterPro" id="IPR034122">
    <property type="entry name" value="Retropepsin-like_bacterial"/>
</dbReference>
<sequence>MTGDQTAQVLGAVMMLTLVGSSLLSRRMRLGDVARMVAGWLLIFAAVLVGYSYRFELNAVVQRVAGDLLGERGQTVGGTLRVPMAPDGHFWVRARINGHEQRFLIDSGATTTALSSDAAEAAELNIDRGGFPVVIETANGAVRADRTNIRRLTLGPILSKDLGAVVSPAFGEMNVLGMNFLSSLKGWRVEGRTLVLEPHHPHVKGDS</sequence>
<keyword evidence="1" id="KW-0472">Membrane</keyword>
<dbReference type="Pfam" id="PF13975">
    <property type="entry name" value="gag-asp_proteas"/>
    <property type="match status" value="1"/>
</dbReference>
<dbReference type="RefSeq" id="WP_380888487.1">
    <property type="nucleotide sequence ID" value="NZ_JBHUDY010000001.1"/>
</dbReference>
<evidence type="ECO:0000313" key="3">
    <source>
        <dbReference type="Proteomes" id="UP001597115"/>
    </source>
</evidence>
<dbReference type="InterPro" id="IPR021109">
    <property type="entry name" value="Peptidase_aspartic_dom_sf"/>
</dbReference>
<evidence type="ECO:0000256" key="1">
    <source>
        <dbReference type="SAM" id="Phobius"/>
    </source>
</evidence>
<protein>
    <submittedName>
        <fullName evidence="2">TIGR02281 family clan AA aspartic protease</fullName>
    </submittedName>
</protein>
<feature type="transmembrane region" description="Helical" evidence="1">
    <location>
        <begin position="36"/>
        <end position="53"/>
    </location>
</feature>
<evidence type="ECO:0000313" key="2">
    <source>
        <dbReference type="EMBL" id="MFD1611914.1"/>
    </source>
</evidence>
<keyword evidence="2" id="KW-0378">Hydrolase</keyword>
<reference evidence="3" key="1">
    <citation type="journal article" date="2019" name="Int. J. Syst. Evol. Microbiol.">
        <title>The Global Catalogue of Microorganisms (GCM) 10K type strain sequencing project: providing services to taxonomists for standard genome sequencing and annotation.</title>
        <authorList>
            <consortium name="The Broad Institute Genomics Platform"/>
            <consortium name="The Broad Institute Genome Sequencing Center for Infectious Disease"/>
            <person name="Wu L."/>
            <person name="Ma J."/>
        </authorList>
    </citation>
    <scope>NUCLEOTIDE SEQUENCE [LARGE SCALE GENOMIC DNA]</scope>
    <source>
        <strain evidence="3">CGMCC 1.16275</strain>
    </source>
</reference>
<organism evidence="2 3">
    <name type="scientific">Sphingomonas tabacisoli</name>
    <dbReference type="NCBI Taxonomy" id="2249466"/>
    <lineage>
        <taxon>Bacteria</taxon>
        <taxon>Pseudomonadati</taxon>
        <taxon>Pseudomonadota</taxon>
        <taxon>Alphaproteobacteria</taxon>
        <taxon>Sphingomonadales</taxon>
        <taxon>Sphingomonadaceae</taxon>
        <taxon>Sphingomonas</taxon>
    </lineage>
</organism>
<comment type="caution">
    <text evidence="2">The sequence shown here is derived from an EMBL/GenBank/DDBJ whole genome shotgun (WGS) entry which is preliminary data.</text>
</comment>
<keyword evidence="1" id="KW-0812">Transmembrane</keyword>
<keyword evidence="3" id="KW-1185">Reference proteome</keyword>
<dbReference type="GO" id="GO:0006508">
    <property type="term" value="P:proteolysis"/>
    <property type="evidence" value="ECO:0007669"/>
    <property type="project" value="UniProtKB-KW"/>
</dbReference>
<dbReference type="GO" id="GO:0008233">
    <property type="term" value="F:peptidase activity"/>
    <property type="evidence" value="ECO:0007669"/>
    <property type="project" value="UniProtKB-KW"/>
</dbReference>
<dbReference type="EMBL" id="JBHUDY010000001">
    <property type="protein sequence ID" value="MFD1611914.1"/>
    <property type="molecule type" value="Genomic_DNA"/>
</dbReference>
<keyword evidence="1" id="KW-1133">Transmembrane helix</keyword>
<dbReference type="InterPro" id="IPR011969">
    <property type="entry name" value="Clan_AA_Asp_peptidase_C"/>
</dbReference>
<name>A0ABW4I4Y9_9SPHN</name>
<dbReference type="SUPFAM" id="SSF50630">
    <property type="entry name" value="Acid proteases"/>
    <property type="match status" value="1"/>
</dbReference>